<dbReference type="InterPro" id="IPR029016">
    <property type="entry name" value="GAF-like_dom_sf"/>
</dbReference>
<protein>
    <recommendedName>
        <fullName evidence="2">GAF domain-containing protein</fullName>
    </recommendedName>
</protein>
<comment type="caution">
    <text evidence="1">The sequence shown here is derived from an EMBL/GenBank/DDBJ whole genome shotgun (WGS) entry which is preliminary data.</text>
</comment>
<sequence>MLLLCLFLGDPVSIPNQYPDDFPLLHAPAAADLRKVQRRVLEAILNQRAVLMERGVRMHTQFSQLIAEGNGLPGLAHLIADISGCGVLVQDKRGRILTDLPSASMVGIWDVVLEQLSSLNSLPGAFLDRKRNGIQTGLVTQEIPGNLARLVSPITVSSVVRGYLSLVCLEGEFDALDHLVVEQGALVCAIEMARKKAIRETEKRLKGDLLAA</sequence>
<evidence type="ECO:0000313" key="1">
    <source>
        <dbReference type="EMBL" id="GAG61605.1"/>
    </source>
</evidence>
<dbReference type="Gene3D" id="3.30.450.40">
    <property type="match status" value="1"/>
</dbReference>
<gene>
    <name evidence="1" type="ORF">S01H4_20120</name>
</gene>
<dbReference type="EMBL" id="BART01009023">
    <property type="protein sequence ID" value="GAG61605.1"/>
    <property type="molecule type" value="Genomic_DNA"/>
</dbReference>
<organism evidence="1">
    <name type="scientific">marine sediment metagenome</name>
    <dbReference type="NCBI Taxonomy" id="412755"/>
    <lineage>
        <taxon>unclassified sequences</taxon>
        <taxon>metagenomes</taxon>
        <taxon>ecological metagenomes</taxon>
    </lineage>
</organism>
<proteinExistence type="predicted"/>
<accession>X0YYN8</accession>
<dbReference type="AlphaFoldDB" id="X0YYN8"/>
<reference evidence="1" key="1">
    <citation type="journal article" date="2014" name="Front. Microbiol.">
        <title>High frequency of phylogenetically diverse reductive dehalogenase-homologous genes in deep subseafloor sedimentary metagenomes.</title>
        <authorList>
            <person name="Kawai M."/>
            <person name="Futagami T."/>
            <person name="Toyoda A."/>
            <person name="Takaki Y."/>
            <person name="Nishi S."/>
            <person name="Hori S."/>
            <person name="Arai W."/>
            <person name="Tsubouchi T."/>
            <person name="Morono Y."/>
            <person name="Uchiyama I."/>
            <person name="Ito T."/>
            <person name="Fujiyama A."/>
            <person name="Inagaki F."/>
            <person name="Takami H."/>
        </authorList>
    </citation>
    <scope>NUCLEOTIDE SEQUENCE</scope>
    <source>
        <strain evidence="1">Expedition CK06-06</strain>
    </source>
</reference>
<feature type="non-terminal residue" evidence="1">
    <location>
        <position position="212"/>
    </location>
</feature>
<name>X0YYN8_9ZZZZ</name>
<evidence type="ECO:0008006" key="2">
    <source>
        <dbReference type="Google" id="ProtNLM"/>
    </source>
</evidence>